<accession>A0ABD3D071</accession>
<evidence type="ECO:0000256" key="1">
    <source>
        <dbReference type="ARBA" id="ARBA00009817"/>
    </source>
</evidence>
<dbReference type="InterPro" id="IPR006917">
    <property type="entry name" value="SOUL_heme-bd"/>
</dbReference>
<dbReference type="Pfam" id="PF04832">
    <property type="entry name" value="SOUL"/>
    <property type="match status" value="1"/>
</dbReference>
<feature type="signal peptide" evidence="2">
    <location>
        <begin position="1"/>
        <end position="23"/>
    </location>
</feature>
<protein>
    <recommendedName>
        <fullName evidence="5">Heme-binding protein</fullName>
    </recommendedName>
</protein>
<comment type="similarity">
    <text evidence="1">Belongs to the HEBP family.</text>
</comment>
<evidence type="ECO:0008006" key="5">
    <source>
        <dbReference type="Google" id="ProtNLM"/>
    </source>
</evidence>
<comment type="caution">
    <text evidence="3">The sequence shown here is derived from an EMBL/GenBank/DDBJ whole genome shotgun (WGS) entry which is preliminary data.</text>
</comment>
<gene>
    <name evidence="3" type="ORF">CASFOL_020207</name>
</gene>
<dbReference type="InterPro" id="IPR011256">
    <property type="entry name" value="Reg_factor_effector_dom_sf"/>
</dbReference>
<name>A0ABD3D071_9LAMI</name>
<dbReference type="Proteomes" id="UP001632038">
    <property type="component" value="Unassembled WGS sequence"/>
</dbReference>
<dbReference type="EMBL" id="JAVIJP010000027">
    <property type="protein sequence ID" value="KAL3635660.1"/>
    <property type="molecule type" value="Genomic_DNA"/>
</dbReference>
<feature type="chain" id="PRO_5044840392" description="Heme-binding protein" evidence="2">
    <location>
        <begin position="24"/>
        <end position="218"/>
    </location>
</feature>
<evidence type="ECO:0000313" key="4">
    <source>
        <dbReference type="Proteomes" id="UP001632038"/>
    </source>
</evidence>
<organism evidence="3 4">
    <name type="scientific">Castilleja foliolosa</name>
    <dbReference type="NCBI Taxonomy" id="1961234"/>
    <lineage>
        <taxon>Eukaryota</taxon>
        <taxon>Viridiplantae</taxon>
        <taxon>Streptophyta</taxon>
        <taxon>Embryophyta</taxon>
        <taxon>Tracheophyta</taxon>
        <taxon>Spermatophyta</taxon>
        <taxon>Magnoliopsida</taxon>
        <taxon>eudicotyledons</taxon>
        <taxon>Gunneridae</taxon>
        <taxon>Pentapetalae</taxon>
        <taxon>asterids</taxon>
        <taxon>lamiids</taxon>
        <taxon>Lamiales</taxon>
        <taxon>Orobanchaceae</taxon>
        <taxon>Pedicularideae</taxon>
        <taxon>Castillejinae</taxon>
        <taxon>Castilleja</taxon>
    </lineage>
</organism>
<reference evidence="4" key="1">
    <citation type="journal article" date="2024" name="IScience">
        <title>Strigolactones Initiate the Formation of Haustorium-like Structures in Castilleja.</title>
        <authorList>
            <person name="Buerger M."/>
            <person name="Peterson D."/>
            <person name="Chory J."/>
        </authorList>
    </citation>
    <scope>NUCLEOTIDE SEQUENCE [LARGE SCALE GENOMIC DNA]</scope>
</reference>
<keyword evidence="4" id="KW-1185">Reference proteome</keyword>
<proteinExistence type="inferred from homology"/>
<dbReference type="SUPFAM" id="SSF55136">
    <property type="entry name" value="Probable bacterial effector-binding domain"/>
    <property type="match status" value="1"/>
</dbReference>
<dbReference type="Gene3D" id="3.20.80.10">
    <property type="entry name" value="Regulatory factor, effector binding domain"/>
    <property type="match status" value="1"/>
</dbReference>
<evidence type="ECO:0000313" key="3">
    <source>
        <dbReference type="EMBL" id="KAL3635660.1"/>
    </source>
</evidence>
<dbReference type="PANTHER" id="PTHR11220:SF59">
    <property type="entry name" value="HEME-BINDING PROTEIN 2-LIKE"/>
    <property type="match status" value="1"/>
</dbReference>
<sequence>MEVNNVMLIVVTLSLCLFELGYSQGVTGYAAPAICKTRECVPYEIIHSEKEFEIRKYNITYWVETPSINSNSYKDAHQKGFNLLLDYIQGYNIQKIKLKMTAPFLIDPGEDFDGSSHYNVNYKLPENTVFPAPYPSQNLTKVGHPMLEFGAVRRVDGYLDDTIISSEIKELVKHLKGTPWELKDEYPPLSVADYNPPLSRVNEIIIWFGPICSPCPPY</sequence>
<dbReference type="AlphaFoldDB" id="A0ABD3D071"/>
<evidence type="ECO:0000256" key="2">
    <source>
        <dbReference type="SAM" id="SignalP"/>
    </source>
</evidence>
<keyword evidence="2" id="KW-0732">Signal</keyword>
<dbReference type="PANTHER" id="PTHR11220">
    <property type="entry name" value="HEME-BINDING PROTEIN-RELATED"/>
    <property type="match status" value="1"/>
</dbReference>